<protein>
    <recommendedName>
        <fullName evidence="4">MARVEL domain-containing protein</fullName>
    </recommendedName>
</protein>
<name>A0AAV9V3U8_9PEZI</name>
<feature type="transmembrane region" description="Helical" evidence="1">
    <location>
        <begin position="99"/>
        <end position="118"/>
    </location>
</feature>
<reference evidence="2 3" key="1">
    <citation type="submission" date="2019-10" db="EMBL/GenBank/DDBJ databases">
        <authorList>
            <person name="Palmer J.M."/>
        </authorList>
    </citation>
    <scope>NUCLEOTIDE SEQUENCE [LARGE SCALE GENOMIC DNA]</scope>
    <source>
        <strain evidence="2 3">TWF730</strain>
    </source>
</reference>
<organism evidence="2 3">
    <name type="scientific">Orbilia blumenaviensis</name>
    <dbReference type="NCBI Taxonomy" id="1796055"/>
    <lineage>
        <taxon>Eukaryota</taxon>
        <taxon>Fungi</taxon>
        <taxon>Dikarya</taxon>
        <taxon>Ascomycota</taxon>
        <taxon>Pezizomycotina</taxon>
        <taxon>Orbiliomycetes</taxon>
        <taxon>Orbiliales</taxon>
        <taxon>Orbiliaceae</taxon>
        <taxon>Orbilia</taxon>
    </lineage>
</organism>
<evidence type="ECO:0000313" key="2">
    <source>
        <dbReference type="EMBL" id="KAK6353978.1"/>
    </source>
</evidence>
<evidence type="ECO:0000313" key="3">
    <source>
        <dbReference type="Proteomes" id="UP001373714"/>
    </source>
</evidence>
<comment type="caution">
    <text evidence="2">The sequence shown here is derived from an EMBL/GenBank/DDBJ whole genome shotgun (WGS) entry which is preliminary data.</text>
</comment>
<feature type="transmembrane region" description="Helical" evidence="1">
    <location>
        <begin position="68"/>
        <end position="87"/>
    </location>
</feature>
<dbReference type="Proteomes" id="UP001373714">
    <property type="component" value="Unassembled WGS sequence"/>
</dbReference>
<keyword evidence="1" id="KW-0812">Transmembrane</keyword>
<evidence type="ECO:0000256" key="1">
    <source>
        <dbReference type="SAM" id="Phobius"/>
    </source>
</evidence>
<evidence type="ECO:0008006" key="4">
    <source>
        <dbReference type="Google" id="ProtNLM"/>
    </source>
</evidence>
<feature type="transmembrane region" description="Helical" evidence="1">
    <location>
        <begin position="38"/>
        <end position="56"/>
    </location>
</feature>
<keyword evidence="1" id="KW-1133">Transmembrane helix</keyword>
<keyword evidence="3" id="KW-1185">Reference proteome</keyword>
<proteinExistence type="predicted"/>
<dbReference type="EMBL" id="JAVHNS010000005">
    <property type="protein sequence ID" value="KAK6353978.1"/>
    <property type="molecule type" value="Genomic_DNA"/>
</dbReference>
<keyword evidence="1" id="KW-0472">Membrane</keyword>
<gene>
    <name evidence="2" type="ORF">TWF730_008398</name>
</gene>
<accession>A0AAV9V3U8</accession>
<dbReference type="AlphaFoldDB" id="A0AAV9V3U8"/>
<sequence length="163" mass="18306">MSAEAVAVRSNRLEHVRGNLWNAGECLIKAPWMLLQCLWFSLTTSVTEIAGIITNWSQLPQKARLRGYSMLVSVVTFILWIFLFVWALQFDGRKRRDLFAISLGITLTGFALLLYCLINALKFPNTPIQQVASSGAPGRWSRTDGAQSLGAGSRRHETLYIYV</sequence>